<feature type="transmembrane region" description="Helical" evidence="1">
    <location>
        <begin position="244"/>
        <end position="273"/>
    </location>
</feature>
<comment type="caution">
    <text evidence="3">The sequence shown here is derived from an EMBL/GenBank/DDBJ whole genome shotgun (WGS) entry which is preliminary data.</text>
</comment>
<dbReference type="OrthoDB" id="790552at2"/>
<evidence type="ECO:0000259" key="2">
    <source>
        <dbReference type="Pfam" id="PF14257"/>
    </source>
</evidence>
<evidence type="ECO:0000256" key="1">
    <source>
        <dbReference type="SAM" id="Phobius"/>
    </source>
</evidence>
<keyword evidence="4" id="KW-1185">Reference proteome</keyword>
<dbReference type="RefSeq" id="WP_109417893.1">
    <property type="nucleotide sequence ID" value="NZ_QEAS01000023.1"/>
</dbReference>
<evidence type="ECO:0000313" key="3">
    <source>
        <dbReference type="EMBL" id="PWG78567.1"/>
    </source>
</evidence>
<protein>
    <recommendedName>
        <fullName evidence="2">DUF4349 domain-containing protein</fullName>
    </recommendedName>
</protein>
<gene>
    <name evidence="3" type="ORF">DDR33_21635</name>
</gene>
<evidence type="ECO:0000313" key="4">
    <source>
        <dbReference type="Proteomes" id="UP000245647"/>
    </source>
</evidence>
<keyword evidence="1" id="KW-0812">Transmembrane</keyword>
<dbReference type="Proteomes" id="UP000245647">
    <property type="component" value="Unassembled WGS sequence"/>
</dbReference>
<dbReference type="EMBL" id="QEAS01000023">
    <property type="protein sequence ID" value="PWG78567.1"/>
    <property type="molecule type" value="Genomic_DNA"/>
</dbReference>
<proteinExistence type="predicted"/>
<accession>A0A2U2PB01</accession>
<organism evidence="3 4">
    <name type="scientific">Pararcticibacter amylolyticus</name>
    <dbReference type="NCBI Taxonomy" id="2173175"/>
    <lineage>
        <taxon>Bacteria</taxon>
        <taxon>Pseudomonadati</taxon>
        <taxon>Bacteroidota</taxon>
        <taxon>Sphingobacteriia</taxon>
        <taxon>Sphingobacteriales</taxon>
        <taxon>Sphingobacteriaceae</taxon>
        <taxon>Pararcticibacter</taxon>
    </lineage>
</organism>
<keyword evidence="1" id="KW-1133">Transmembrane helix</keyword>
<keyword evidence="1" id="KW-0472">Membrane</keyword>
<feature type="domain" description="DUF4349" evidence="2">
    <location>
        <begin position="47"/>
        <end position="274"/>
    </location>
</feature>
<name>A0A2U2PB01_9SPHI</name>
<dbReference type="PROSITE" id="PS51257">
    <property type="entry name" value="PROKAR_LIPOPROTEIN"/>
    <property type="match status" value="1"/>
</dbReference>
<dbReference type="Pfam" id="PF14257">
    <property type="entry name" value="DUF4349"/>
    <property type="match status" value="1"/>
</dbReference>
<dbReference type="InterPro" id="IPR025645">
    <property type="entry name" value="DUF4349"/>
</dbReference>
<dbReference type="AlphaFoldDB" id="A0A2U2PB01"/>
<sequence>MKVSKKLILFATAVLIAGCSSNKTEESSVYSAADSASSDYPASDPSQKLVKTASMDFKVSDVNKSSRLISDKARSLGGMVMNLDIESMENSSKTIKLSEDSVLLVGSYTTRAVMNVRVPSLHLEEFINEVNALSSYLNNSKLQIDDKSVDYIATQLKQQSREKLLKDAGDKAVKSREVTDLIARSDEMIDQKANTQRIDQDVKYSMVALSFYQNESVRKEKAANGDLSAYRQPFYNRFTDALEYGWYFLLEIVIALSNLWAILLLAAAIWFIYRYLKTRNKLILHPKEN</sequence>
<reference evidence="3 4" key="1">
    <citation type="submission" date="2018-04" db="EMBL/GenBank/DDBJ databases">
        <title>Pedobacter chongqingensis sp. nov., isolated from a rottenly hemp rope.</title>
        <authorList>
            <person name="Cai Y."/>
        </authorList>
    </citation>
    <scope>NUCLEOTIDE SEQUENCE [LARGE SCALE GENOMIC DNA]</scope>
    <source>
        <strain evidence="3 4">FJ4-8</strain>
    </source>
</reference>